<feature type="region of interest" description="Disordered" evidence="1">
    <location>
        <begin position="494"/>
        <end position="565"/>
    </location>
</feature>
<organism evidence="2 3">
    <name type="scientific">Piloderma croceum (strain F 1598)</name>
    <dbReference type="NCBI Taxonomy" id="765440"/>
    <lineage>
        <taxon>Eukaryota</taxon>
        <taxon>Fungi</taxon>
        <taxon>Dikarya</taxon>
        <taxon>Basidiomycota</taxon>
        <taxon>Agaricomycotina</taxon>
        <taxon>Agaricomycetes</taxon>
        <taxon>Agaricomycetidae</taxon>
        <taxon>Atheliales</taxon>
        <taxon>Atheliaceae</taxon>
        <taxon>Piloderma</taxon>
    </lineage>
</organism>
<accession>A0A0C3GCD3</accession>
<reference evidence="3" key="2">
    <citation type="submission" date="2015-01" db="EMBL/GenBank/DDBJ databases">
        <title>Evolutionary Origins and Diversification of the Mycorrhizal Mutualists.</title>
        <authorList>
            <consortium name="DOE Joint Genome Institute"/>
            <consortium name="Mycorrhizal Genomics Consortium"/>
            <person name="Kohler A."/>
            <person name="Kuo A."/>
            <person name="Nagy L.G."/>
            <person name="Floudas D."/>
            <person name="Copeland A."/>
            <person name="Barry K.W."/>
            <person name="Cichocki N."/>
            <person name="Veneault-Fourrey C."/>
            <person name="LaButti K."/>
            <person name="Lindquist E.A."/>
            <person name="Lipzen A."/>
            <person name="Lundell T."/>
            <person name="Morin E."/>
            <person name="Murat C."/>
            <person name="Riley R."/>
            <person name="Ohm R."/>
            <person name="Sun H."/>
            <person name="Tunlid A."/>
            <person name="Henrissat B."/>
            <person name="Grigoriev I.V."/>
            <person name="Hibbett D.S."/>
            <person name="Martin F."/>
        </authorList>
    </citation>
    <scope>NUCLEOTIDE SEQUENCE [LARGE SCALE GENOMIC DNA]</scope>
    <source>
        <strain evidence="3">F 1598</strain>
    </source>
</reference>
<gene>
    <name evidence="2" type="ORF">PILCRDRAFT_85516</name>
</gene>
<dbReference type="AlphaFoldDB" id="A0A0C3GCD3"/>
<dbReference type="InParanoid" id="A0A0C3GCD3"/>
<dbReference type="HOGENOM" id="CLU_482422_0_0_1"/>
<dbReference type="Proteomes" id="UP000054166">
    <property type="component" value="Unassembled WGS sequence"/>
</dbReference>
<evidence type="ECO:0000313" key="3">
    <source>
        <dbReference type="Proteomes" id="UP000054166"/>
    </source>
</evidence>
<reference evidence="2 3" key="1">
    <citation type="submission" date="2014-04" db="EMBL/GenBank/DDBJ databases">
        <authorList>
            <consortium name="DOE Joint Genome Institute"/>
            <person name="Kuo A."/>
            <person name="Tarkka M."/>
            <person name="Buscot F."/>
            <person name="Kohler A."/>
            <person name="Nagy L.G."/>
            <person name="Floudas D."/>
            <person name="Copeland A."/>
            <person name="Barry K.W."/>
            <person name="Cichocki N."/>
            <person name="Veneault-Fourrey C."/>
            <person name="LaButti K."/>
            <person name="Lindquist E.A."/>
            <person name="Lipzen A."/>
            <person name="Lundell T."/>
            <person name="Morin E."/>
            <person name="Murat C."/>
            <person name="Sun H."/>
            <person name="Tunlid A."/>
            <person name="Henrissat B."/>
            <person name="Grigoriev I.V."/>
            <person name="Hibbett D.S."/>
            <person name="Martin F."/>
            <person name="Nordberg H.P."/>
            <person name="Cantor M.N."/>
            <person name="Hua S.X."/>
        </authorList>
    </citation>
    <scope>NUCLEOTIDE SEQUENCE [LARGE SCALE GENOMIC DNA]</scope>
    <source>
        <strain evidence="2 3">F 1598</strain>
    </source>
</reference>
<feature type="compositionally biased region" description="Basic residues" evidence="1">
    <location>
        <begin position="502"/>
        <end position="516"/>
    </location>
</feature>
<dbReference type="OrthoDB" id="2664589at2759"/>
<dbReference type="EMBL" id="KN832977">
    <property type="protein sequence ID" value="KIM88301.1"/>
    <property type="molecule type" value="Genomic_DNA"/>
</dbReference>
<dbReference type="STRING" id="765440.A0A0C3GCD3"/>
<evidence type="ECO:0000256" key="1">
    <source>
        <dbReference type="SAM" id="MobiDB-lite"/>
    </source>
</evidence>
<sequence>MSWQMPLAANSGAIHSEADANQPLQYPPLMASSTILASQMPSTDCQSQAQDTSGLTAFPPPPDASHDIDSMPEFGSQAFDFDQGSNEISNFHGFPYNFDPNQEFNFDIPFDANLLDLGKNVNTPDLMLPFSPGSPSNTHSITIGSSAPTPASAFTLSAFNDAFIYDAAPQRTVSSDMPRTAESMFNTHRITSTSIEPTSGAFHNMSDTTNMRSAAPECTVSSESLDGDIQQFLTKQNDEIAKIATAHNVKVDKVKDLVGFNIHYKKQRKPTLHNAILHLKATEINQEDELINNLLEHRDNRKHGVCANNAAAARDILCMGDAMTDLLDGCAHRTSSYGFYFLTRGHVNDTTKATWYGSDNSMDFLEDILQLEPSEVCQLFEQWACSRHQSADERDSLDNVRKQCTCGILMGLRTLKNNKKLEMNYVNYDKAIVLGLGVKLVGWPKAISFAKPSSIGSVVDACMLHDALKSGECHWIKLTTRQIDDHRGELENCEAEGEMIGKPRKKRSDAGKKRKGHSSDNIENEQPTKKTRHTTKSAKTTKRPVRAASDANEDHESESGSDLYG</sequence>
<proteinExistence type="predicted"/>
<protein>
    <submittedName>
        <fullName evidence="2">Uncharacterized protein</fullName>
    </submittedName>
</protein>
<keyword evidence="3" id="KW-1185">Reference proteome</keyword>
<feature type="compositionally biased region" description="Basic residues" evidence="1">
    <location>
        <begin position="529"/>
        <end position="545"/>
    </location>
</feature>
<name>A0A0C3GCD3_PILCF</name>
<evidence type="ECO:0000313" key="2">
    <source>
        <dbReference type="EMBL" id="KIM88301.1"/>
    </source>
</evidence>